<dbReference type="InterPro" id="IPR019587">
    <property type="entry name" value="Polyketide_cyclase/dehydratase"/>
</dbReference>
<proteinExistence type="predicted"/>
<sequence>MSPPSASVSIHVSAPPAVVYGLVTDIADMGEWNVECRGARWVGRVAEARPGARFRGRNSHGWRHWSTLCTVTAAEPGRVFAYHVRAAGLLDVALWRFGITPTEAGCHVEQSTWDTRGPLMRVVGGLVTGVRDRAAHNEANMRRTLEGLKRAAERRP</sequence>
<dbReference type="InterPro" id="IPR023393">
    <property type="entry name" value="START-like_dom_sf"/>
</dbReference>
<dbReference type="CDD" id="cd07812">
    <property type="entry name" value="SRPBCC"/>
    <property type="match status" value="1"/>
</dbReference>
<gene>
    <name evidence="1" type="ORF">CA984_37290</name>
</gene>
<evidence type="ECO:0000313" key="1">
    <source>
        <dbReference type="EMBL" id="OUC88840.1"/>
    </source>
</evidence>
<reference evidence="1 2" key="1">
    <citation type="submission" date="2017-05" db="EMBL/GenBank/DDBJ databases">
        <title>Biotechnological potential of actinobacteria isolated from South African environments.</title>
        <authorList>
            <person name="Le Roes-Hill M."/>
            <person name="Prins A."/>
            <person name="Durrell K.A."/>
        </authorList>
    </citation>
    <scope>NUCLEOTIDE SEQUENCE [LARGE SCALE GENOMIC DNA]</scope>
    <source>
        <strain evidence="1">M26</strain>
    </source>
</reference>
<dbReference type="Proteomes" id="UP000194761">
    <property type="component" value="Unassembled WGS sequence"/>
</dbReference>
<organism evidence="1 2">
    <name type="scientific">Streptosporangium minutum</name>
    <dbReference type="NCBI Taxonomy" id="569862"/>
    <lineage>
        <taxon>Bacteria</taxon>
        <taxon>Bacillati</taxon>
        <taxon>Actinomycetota</taxon>
        <taxon>Actinomycetes</taxon>
        <taxon>Streptosporangiales</taxon>
        <taxon>Streptosporangiaceae</taxon>
        <taxon>Streptosporangium</taxon>
    </lineage>
</organism>
<dbReference type="EMBL" id="NGFP01000273">
    <property type="protein sequence ID" value="OUC88840.1"/>
    <property type="molecule type" value="Genomic_DNA"/>
</dbReference>
<dbReference type="Gene3D" id="3.30.530.20">
    <property type="match status" value="1"/>
</dbReference>
<dbReference type="Pfam" id="PF10604">
    <property type="entry name" value="Polyketide_cyc2"/>
    <property type="match status" value="1"/>
</dbReference>
<protein>
    <recommendedName>
        <fullName evidence="3">Polyketide cyclase</fullName>
    </recommendedName>
</protein>
<dbReference type="RefSeq" id="WP_086578114.1">
    <property type="nucleotide sequence ID" value="NZ_NGFP01000273.1"/>
</dbReference>
<comment type="caution">
    <text evidence="1">The sequence shown here is derived from an EMBL/GenBank/DDBJ whole genome shotgun (WGS) entry which is preliminary data.</text>
</comment>
<dbReference type="AlphaFoldDB" id="A0A243R5E6"/>
<evidence type="ECO:0000313" key="2">
    <source>
        <dbReference type="Proteomes" id="UP000194761"/>
    </source>
</evidence>
<dbReference type="SUPFAM" id="SSF55961">
    <property type="entry name" value="Bet v1-like"/>
    <property type="match status" value="1"/>
</dbReference>
<name>A0A243R5E6_9ACTN</name>
<keyword evidence="2" id="KW-1185">Reference proteome</keyword>
<evidence type="ECO:0008006" key="3">
    <source>
        <dbReference type="Google" id="ProtNLM"/>
    </source>
</evidence>
<accession>A0A243R5E6</accession>